<dbReference type="Proteomes" id="UP000887226">
    <property type="component" value="Unassembled WGS sequence"/>
</dbReference>
<feature type="compositionally biased region" description="Acidic residues" evidence="1">
    <location>
        <begin position="258"/>
        <end position="270"/>
    </location>
</feature>
<reference evidence="2" key="1">
    <citation type="journal article" date="2021" name="IMA Fungus">
        <title>Genomic characterization of three marine fungi, including Emericellopsis atlantica sp. nov. with signatures of a generalist lifestyle and marine biomass degradation.</title>
        <authorList>
            <person name="Hagestad O.C."/>
            <person name="Hou L."/>
            <person name="Andersen J.H."/>
            <person name="Hansen E.H."/>
            <person name="Altermark B."/>
            <person name="Li C."/>
            <person name="Kuhnert E."/>
            <person name="Cox R.J."/>
            <person name="Crous P.W."/>
            <person name="Spatafora J.W."/>
            <person name="Lail K."/>
            <person name="Amirebrahimi M."/>
            <person name="Lipzen A."/>
            <person name="Pangilinan J."/>
            <person name="Andreopoulos W."/>
            <person name="Hayes R.D."/>
            <person name="Ng V."/>
            <person name="Grigoriev I.V."/>
            <person name="Jackson S.A."/>
            <person name="Sutton T.D.S."/>
            <person name="Dobson A.D.W."/>
            <person name="Rama T."/>
        </authorList>
    </citation>
    <scope>NUCLEOTIDE SEQUENCE</scope>
    <source>
        <strain evidence="2">TRa3180A</strain>
    </source>
</reference>
<feature type="region of interest" description="Disordered" evidence="1">
    <location>
        <begin position="384"/>
        <end position="421"/>
    </location>
</feature>
<feature type="compositionally biased region" description="Polar residues" evidence="1">
    <location>
        <begin position="277"/>
        <end position="289"/>
    </location>
</feature>
<evidence type="ECO:0000256" key="1">
    <source>
        <dbReference type="SAM" id="MobiDB-lite"/>
    </source>
</evidence>
<feature type="region of interest" description="Disordered" evidence="1">
    <location>
        <begin position="594"/>
        <end position="629"/>
    </location>
</feature>
<comment type="caution">
    <text evidence="2">The sequence shown here is derived from an EMBL/GenBank/DDBJ whole genome shotgun (WGS) entry which is preliminary data.</text>
</comment>
<organism evidence="2 3">
    <name type="scientific">Calycina marina</name>
    <dbReference type="NCBI Taxonomy" id="1763456"/>
    <lineage>
        <taxon>Eukaryota</taxon>
        <taxon>Fungi</taxon>
        <taxon>Dikarya</taxon>
        <taxon>Ascomycota</taxon>
        <taxon>Pezizomycotina</taxon>
        <taxon>Leotiomycetes</taxon>
        <taxon>Helotiales</taxon>
        <taxon>Pezizellaceae</taxon>
        <taxon>Calycina</taxon>
    </lineage>
</organism>
<evidence type="ECO:0000313" key="2">
    <source>
        <dbReference type="EMBL" id="KAG9246853.1"/>
    </source>
</evidence>
<feature type="compositionally biased region" description="Basic and acidic residues" evidence="1">
    <location>
        <begin position="391"/>
        <end position="400"/>
    </location>
</feature>
<dbReference type="AlphaFoldDB" id="A0A9P8CH27"/>
<feature type="region of interest" description="Disordered" evidence="1">
    <location>
        <begin position="1"/>
        <end position="46"/>
    </location>
</feature>
<sequence length="629" mass="71214">MSEQHGTSNQQQQDAVMDEQSSTMSDVPESSITEQPGSSSRRAPQPWFPNLRLASFTPSQPTAQVFPQLTSEPANIPTNSLTIDDFTAANPYNPANPAHQQVRQWEPGHWPDINNYILQWDIIPSVAKKYKTAYDWIIRVECLNSLHFERGRPSPENGIEWRQVYEQYYKDVGITTPHANLGTFQQTYSKHKRTLNNIIPNYYPKSMGPRLERMAVRRSAKLQTGSGGHGRIPGMAFGGSGSRPPSLGKDEDDKGSGADDEDDDDQEDEPQAGIATKAQQKQPANSRKTSIKTTALHYLTEHPGVPAKLEDRDPYNDTHWPIEPRRQGGRPTAWIRIRTHSRGDRHDFVLGELPPYKTTFNTMIRYTGLAKIFKEKVEKARLRAAQATKPKGNDREKIVEDSEAEEVFDDKDGSGGEDDEMGYISDVAVPQKCKLDYGSSAAWYNHNLSFLRCVCAKSKIRLSKFWENMALEWMGQWPAPLSATDPFTKAMQDGRLTEDEWLEYQQNWEYATEFERINAEIPGFTSHDMLITKTRFAAIIAQHNEEKMDDWHLGPLSEDPDVEIENHRRARADSLKNMVRVLSVLVVNPPEHVTMNSDSELSELTDDGGCSARGYGDREGDDVMEVEEN</sequence>
<name>A0A9P8CH27_9HELO</name>
<feature type="compositionally biased region" description="Acidic residues" evidence="1">
    <location>
        <begin position="401"/>
        <end position="421"/>
    </location>
</feature>
<evidence type="ECO:0000313" key="3">
    <source>
        <dbReference type="Proteomes" id="UP000887226"/>
    </source>
</evidence>
<dbReference type="EMBL" id="MU253790">
    <property type="protein sequence ID" value="KAG9246853.1"/>
    <property type="molecule type" value="Genomic_DNA"/>
</dbReference>
<protein>
    <submittedName>
        <fullName evidence="2">Uncharacterized protein</fullName>
    </submittedName>
</protein>
<feature type="region of interest" description="Disordered" evidence="1">
    <location>
        <begin position="302"/>
        <end position="328"/>
    </location>
</feature>
<feature type="region of interest" description="Disordered" evidence="1">
    <location>
        <begin position="219"/>
        <end position="289"/>
    </location>
</feature>
<accession>A0A9P8CH27</accession>
<feature type="compositionally biased region" description="Basic and acidic residues" evidence="1">
    <location>
        <begin position="248"/>
        <end position="257"/>
    </location>
</feature>
<feature type="compositionally biased region" description="Polar residues" evidence="1">
    <location>
        <begin position="1"/>
        <end position="42"/>
    </location>
</feature>
<keyword evidence="3" id="KW-1185">Reference proteome</keyword>
<feature type="compositionally biased region" description="Acidic residues" evidence="1">
    <location>
        <begin position="619"/>
        <end position="629"/>
    </location>
</feature>
<feature type="compositionally biased region" description="Basic and acidic residues" evidence="1">
    <location>
        <begin position="308"/>
        <end position="326"/>
    </location>
</feature>
<feature type="compositionally biased region" description="Gly residues" evidence="1">
    <location>
        <begin position="225"/>
        <end position="241"/>
    </location>
</feature>
<gene>
    <name evidence="2" type="ORF">BJ878DRAFT_558945</name>
</gene>
<proteinExistence type="predicted"/>